<gene>
    <name evidence="2" type="ORF">Zm00014a_008495</name>
</gene>
<dbReference type="Proteomes" id="UP000251960">
    <property type="component" value="Chromosome 7"/>
</dbReference>
<reference evidence="2" key="1">
    <citation type="journal article" date="2018" name="Nat. Genet.">
        <title>Extensive intraspecific gene order and gene structural variations between Mo17 and other maize genomes.</title>
        <authorList>
            <person name="Sun S."/>
            <person name="Zhou Y."/>
            <person name="Chen J."/>
            <person name="Shi J."/>
            <person name="Zhao H."/>
            <person name="Zhao H."/>
            <person name="Song W."/>
            <person name="Zhang M."/>
            <person name="Cui Y."/>
            <person name="Dong X."/>
            <person name="Liu H."/>
            <person name="Ma X."/>
            <person name="Jiao Y."/>
            <person name="Wang B."/>
            <person name="Wei X."/>
            <person name="Stein J.C."/>
            <person name="Glaubitz J.C."/>
            <person name="Lu F."/>
            <person name="Yu G."/>
            <person name="Liang C."/>
            <person name="Fengler K."/>
            <person name="Li B."/>
            <person name="Rafalski A."/>
            <person name="Schnable P.S."/>
            <person name="Ware D.H."/>
            <person name="Buckler E.S."/>
            <person name="Lai J."/>
        </authorList>
    </citation>
    <scope>NUCLEOTIDE SEQUENCE [LARGE SCALE GENOMIC DNA]</scope>
    <source>
        <tissue evidence="2">Seedling</tissue>
    </source>
</reference>
<keyword evidence="1" id="KW-0812">Transmembrane</keyword>
<keyword evidence="1" id="KW-0472">Membrane</keyword>
<proteinExistence type="predicted"/>
<evidence type="ECO:0000313" key="2">
    <source>
        <dbReference type="EMBL" id="PWZ14275.1"/>
    </source>
</evidence>
<feature type="transmembrane region" description="Helical" evidence="1">
    <location>
        <begin position="117"/>
        <end position="136"/>
    </location>
</feature>
<dbReference type="EMBL" id="NCVQ01000008">
    <property type="protein sequence ID" value="PWZ14275.1"/>
    <property type="molecule type" value="Genomic_DNA"/>
</dbReference>
<sequence length="196" mass="22520">MQYLNFELSRQLTSETFTPTRCKNISLLNQRLSLQIQQKTNTISLFGMRNFYRKQMATTQDYGQVGMMQGKPPPTATCTQKQRAGLFMSRQHPKQIKTECILEEMDYSDQKTGCFDILAFIDGVSYVCLLISLFFLHEVQVNRKRRAGSSQGADQSLNSEEIAWFNEVLTYDLWARSLMSTLTCRIANSYNNMAAC</sequence>
<organism evidence="2">
    <name type="scientific">Zea mays</name>
    <name type="common">Maize</name>
    <dbReference type="NCBI Taxonomy" id="4577"/>
    <lineage>
        <taxon>Eukaryota</taxon>
        <taxon>Viridiplantae</taxon>
        <taxon>Streptophyta</taxon>
        <taxon>Embryophyta</taxon>
        <taxon>Tracheophyta</taxon>
        <taxon>Spermatophyta</taxon>
        <taxon>Magnoliopsida</taxon>
        <taxon>Liliopsida</taxon>
        <taxon>Poales</taxon>
        <taxon>Poaceae</taxon>
        <taxon>PACMAD clade</taxon>
        <taxon>Panicoideae</taxon>
        <taxon>Andropogonodae</taxon>
        <taxon>Andropogoneae</taxon>
        <taxon>Tripsacinae</taxon>
        <taxon>Zea</taxon>
    </lineage>
</organism>
<protein>
    <submittedName>
        <fullName evidence="2">Uncharacterized protein</fullName>
    </submittedName>
</protein>
<accession>A0A3L6E0F6</accession>
<keyword evidence="1" id="KW-1133">Transmembrane helix</keyword>
<evidence type="ECO:0000256" key="1">
    <source>
        <dbReference type="SAM" id="Phobius"/>
    </source>
</evidence>
<dbReference type="AlphaFoldDB" id="A0A3L6E0F6"/>
<comment type="caution">
    <text evidence="2">The sequence shown here is derived from an EMBL/GenBank/DDBJ whole genome shotgun (WGS) entry which is preliminary data.</text>
</comment>
<name>A0A3L6E0F6_MAIZE</name>